<dbReference type="EMBL" id="JAKZFC010000001">
    <property type="protein sequence ID" value="MCH7320382.1"/>
    <property type="molecule type" value="Genomic_DNA"/>
</dbReference>
<dbReference type="PANTHER" id="PTHR10443:SF12">
    <property type="entry name" value="DIPEPTIDASE"/>
    <property type="match status" value="1"/>
</dbReference>
<evidence type="ECO:0000313" key="2">
    <source>
        <dbReference type="Proteomes" id="UP001316087"/>
    </source>
</evidence>
<dbReference type="Gene3D" id="3.20.20.140">
    <property type="entry name" value="Metal-dependent hydrolases"/>
    <property type="match status" value="1"/>
</dbReference>
<gene>
    <name evidence="1" type="ORF">LZ480_00660</name>
</gene>
<proteinExistence type="predicted"/>
<dbReference type="SUPFAM" id="SSF51556">
    <property type="entry name" value="Metallo-dependent hydrolases"/>
    <property type="match status" value="1"/>
</dbReference>
<dbReference type="InterPro" id="IPR008257">
    <property type="entry name" value="Pept_M19"/>
</dbReference>
<dbReference type="Proteomes" id="UP001316087">
    <property type="component" value="Unassembled WGS sequence"/>
</dbReference>
<dbReference type="Pfam" id="PF01244">
    <property type="entry name" value="Peptidase_M19"/>
    <property type="match status" value="1"/>
</dbReference>
<dbReference type="PANTHER" id="PTHR10443">
    <property type="entry name" value="MICROSOMAL DIPEPTIDASE"/>
    <property type="match status" value="1"/>
</dbReference>
<keyword evidence="2" id="KW-1185">Reference proteome</keyword>
<organism evidence="1 2">
    <name type="scientific">Solibacillus palustris</name>
    <dbReference type="NCBI Taxonomy" id="2908203"/>
    <lineage>
        <taxon>Bacteria</taxon>
        <taxon>Bacillati</taxon>
        <taxon>Bacillota</taxon>
        <taxon>Bacilli</taxon>
        <taxon>Bacillales</taxon>
        <taxon>Caryophanaceae</taxon>
        <taxon>Solibacillus</taxon>
    </lineage>
</organism>
<protein>
    <submittedName>
        <fullName evidence="1">Dipeptidase</fullName>
    </submittedName>
</protein>
<reference evidence="1 2" key="1">
    <citation type="submission" date="2022-03" db="EMBL/GenBank/DDBJ databases">
        <authorList>
            <person name="Jo J.-H."/>
            <person name="Im W.-T."/>
        </authorList>
    </citation>
    <scope>NUCLEOTIDE SEQUENCE [LARGE SCALE GENOMIC DNA]</scope>
    <source>
        <strain evidence="1 2">MA9</strain>
    </source>
</reference>
<name>A0ABS9U7S2_9BACL</name>
<dbReference type="InterPro" id="IPR032466">
    <property type="entry name" value="Metal_Hydrolase"/>
</dbReference>
<dbReference type="RefSeq" id="WP_241367404.1">
    <property type="nucleotide sequence ID" value="NZ_JAKZFC010000001.1"/>
</dbReference>
<sequence length="307" mass="34912">MAIPIIDLHCDALLRLFQRNDSFTNAPALDVNYEKLQAGNVMAQAFAIYVNPDLSPLGKIQSAYQQAEYFQQLIEAHPKMVHMKQWHDFHTLQPGQIGAFLTIEGVDFFGGNIKFWHEFYKFGVLAIGLTWNFANEAADGLYSKLGRGVTDFGREIIQLNNTHKIFTDVTHLHEQSFWHVLEHADYVIASHSNATSVCNHERNLTDEQIRAMITKNAPMHVVYFPEFVNGTEQADMSELIKHIDHISSLGGKHLIGLGSDFDGISSKIPGLEHAGMHQNLVNELLKYYREDDVRGFCYENFLNHLPK</sequence>
<comment type="caution">
    <text evidence="1">The sequence shown here is derived from an EMBL/GenBank/DDBJ whole genome shotgun (WGS) entry which is preliminary data.</text>
</comment>
<dbReference type="PROSITE" id="PS51365">
    <property type="entry name" value="RENAL_DIPEPTIDASE_2"/>
    <property type="match status" value="1"/>
</dbReference>
<evidence type="ECO:0000313" key="1">
    <source>
        <dbReference type="EMBL" id="MCH7320382.1"/>
    </source>
</evidence>
<accession>A0ABS9U7S2</accession>